<keyword evidence="1" id="KW-0040">ANK repeat</keyword>
<reference evidence="2" key="1">
    <citation type="submission" date="2018-11" db="EMBL/GenBank/DDBJ databases">
        <authorList>
            <person name="Alioto T."/>
            <person name="Alioto T."/>
        </authorList>
    </citation>
    <scope>NUCLEOTIDE SEQUENCE</scope>
</reference>
<evidence type="ECO:0000313" key="3">
    <source>
        <dbReference type="Proteomes" id="UP000596742"/>
    </source>
</evidence>
<accession>A0A8B6CAM0</accession>
<dbReference type="Gene3D" id="1.25.40.20">
    <property type="entry name" value="Ankyrin repeat-containing domain"/>
    <property type="match status" value="5"/>
</dbReference>
<dbReference type="PANTHER" id="PTHR24133">
    <property type="entry name" value="ANKYRIN DOMAIN-CONTAINING"/>
    <property type="match status" value="1"/>
</dbReference>
<evidence type="ECO:0000256" key="1">
    <source>
        <dbReference type="PROSITE-ProRule" id="PRU00023"/>
    </source>
</evidence>
<dbReference type="OrthoDB" id="6144034at2759"/>
<dbReference type="EMBL" id="UYJE01001480">
    <property type="protein sequence ID" value="VDI02481.1"/>
    <property type="molecule type" value="Genomic_DNA"/>
</dbReference>
<feature type="repeat" description="ANK" evidence="1">
    <location>
        <begin position="1407"/>
        <end position="1439"/>
    </location>
</feature>
<dbReference type="InterPro" id="IPR036770">
    <property type="entry name" value="Ankyrin_rpt-contain_sf"/>
</dbReference>
<feature type="repeat" description="ANK" evidence="1">
    <location>
        <begin position="1004"/>
        <end position="1038"/>
    </location>
</feature>
<gene>
    <name evidence="2" type="ORF">MGAL_10B083001</name>
</gene>
<organism evidence="2 3">
    <name type="scientific">Mytilus galloprovincialis</name>
    <name type="common">Mediterranean mussel</name>
    <dbReference type="NCBI Taxonomy" id="29158"/>
    <lineage>
        <taxon>Eukaryota</taxon>
        <taxon>Metazoa</taxon>
        <taxon>Spiralia</taxon>
        <taxon>Lophotrochozoa</taxon>
        <taxon>Mollusca</taxon>
        <taxon>Bivalvia</taxon>
        <taxon>Autobranchia</taxon>
        <taxon>Pteriomorphia</taxon>
        <taxon>Mytilida</taxon>
        <taxon>Mytiloidea</taxon>
        <taxon>Mytilidae</taxon>
        <taxon>Mytilinae</taxon>
        <taxon>Mytilus</taxon>
    </lineage>
</organism>
<dbReference type="PANTHER" id="PTHR24133:SF40">
    <property type="entry name" value="ANKYRIN REPEAT DOMAIN 44"/>
    <property type="match status" value="1"/>
</dbReference>
<dbReference type="PROSITE" id="PS50088">
    <property type="entry name" value="ANK_REPEAT"/>
    <property type="match status" value="9"/>
</dbReference>
<comment type="caution">
    <text evidence="2">The sequence shown here is derived from an EMBL/GenBank/DDBJ whole genome shotgun (WGS) entry which is preliminary data.</text>
</comment>
<proteinExistence type="predicted"/>
<dbReference type="PROSITE" id="PS50297">
    <property type="entry name" value="ANK_REP_REGION"/>
    <property type="match status" value="4"/>
</dbReference>
<feature type="repeat" description="ANK" evidence="1">
    <location>
        <begin position="184"/>
        <end position="214"/>
    </location>
</feature>
<feature type="repeat" description="ANK" evidence="1">
    <location>
        <begin position="1259"/>
        <end position="1295"/>
    </location>
</feature>
<dbReference type="Proteomes" id="UP000596742">
    <property type="component" value="Unassembled WGS sequence"/>
</dbReference>
<sequence length="1528" mass="167473">MQHIDDLTFVDNLKEAVNKQDSDELLRLCCDSSKRKTILEFTDNEGNCLLHVVAGFCTIDLMRTLIDMGFDEKNDSFNQKTILRIACSHGNTAIVKFVLQTEEEVKNDSSKTECNKYNNLLYYAARSGNIETTRSVQIIGHLDVNEIFPNGSTTLLLLVAENDCKGVETLCQCGADVNIGTINNGLKAIHFASESFKNGAEMIQLLLKYGANVNEPFIRSKLNQQPLFMALKVGNVRNSSVLLKHGADISFKGETSKDTIGCFCLAIKNCPSLVPEFIKRGANLYESHNKKSVLMIALDYNAGNEAIEALVNAGANVKFGRDGKTVIQCCTHYNQLQPFRNAGISVQDVESKHKVSTLGLALNSKVICNHCCSFGRSGFEFENGLSELELDNEISKVIENEVADLISNGANPDMSTEEHDLPLVAAIKKQLQGVFEKLIAAGADINQLGKDGNSAVHVCCIESNWKFLELLIKADPDLNKANANGDYPLELAVNGGQDTYSFRNTDTNLSTDILSKMLDNGANPNLTASGKNSPLILAIMENLYSIVNLLLLSGADMFHIGENESTVFEYCFKSRESNNIKALIENGIPLNEPTTTGKYPLELLIERCPDCSLLLIMLANGVDPNTITAGGDSVLATAVEYELYDISMALLEAGADVNHKGKDGLTAFDIFAGRSIVYGYFDAEEEYFKNFVMAGIDVNQHNLSGTYPLIMAVSHGDADLVKVVLDSGGDVNIVNHPGETPLTQAISRGLDDMVQLLLDYGANVNQICKGSTTFYREKKRADTASEISITESNDKDEIMEYQFEMSILSKVVSSFSFSLSFEKRRHFVSLLLELGADPNLDTSGIDSCLMHAVRYGDPVLVKTLLEANAETGHIGNNGCTVLHVFFLTYHSSGCRLNLDTTYTGSVKENRLSIFKILLEYGAPIDVSSSDGDLPVHTAFSICKTRSEIESNLDDMMTMIDLSEDVNTPGTNGSTPFLTVTQLCSIDVIKRMVDKGDYVNSKGTDGNTALHVVIDNEDFNNDIVSFLLKHGADINAVNNFEETPLVKLLKRGPTYASVEYISFLLENGADPNICDKGHNSALLEAITFDSFDVAFVLMDAKANINHIGNDGNSALHLIFSKACKQQIQEDSYDSNDYPSDYEYEYEYAETFDSSSYSYDGEINNTDKNSKLQIVNSDEETTHCPKLEGNNDYTNQETKDIDDIKTEENMSLANQMEKNSDATSTFTAANGAQNEKENCEVLEATVRLIDAGACINILNNDGHSPLYYLIEKQDISTITQVLPYLLEKGADPSLGADLPLIVAASLNQTTTTNMLLEHGVDVDRKNSRGSTALTTILDLSKGYKRETVDILLNAAASVNITDGDGKTPLVLLIDSVGHYHTYTTLERHVKGLVSKLIGKGADPNSTPVGKDSALILAVEYMLPTIVQILLESGADINHIGENSQNVLHSCFGRTADFLDLLIWYQGLELIIAETSAMMYLARLALDSSSGVDKHRIKYSPCDTNHYFPGSTHVGRMGRLKTSCTRIVTKF</sequence>
<name>A0A8B6CAM0_MYTGA</name>
<keyword evidence="3" id="KW-1185">Reference proteome</keyword>
<dbReference type="InterPro" id="IPR002110">
    <property type="entry name" value="Ankyrin_rpt"/>
</dbReference>
<feature type="repeat" description="ANK" evidence="1">
    <location>
        <begin position="1293"/>
        <end position="1325"/>
    </location>
</feature>
<evidence type="ECO:0000313" key="2">
    <source>
        <dbReference type="EMBL" id="VDI02481.1"/>
    </source>
</evidence>
<dbReference type="InterPro" id="IPR052391">
    <property type="entry name" value="E3_Ligase-Neurotoxin"/>
</dbReference>
<dbReference type="SMART" id="SM00248">
    <property type="entry name" value="ANK"/>
    <property type="match status" value="28"/>
</dbReference>
<feature type="repeat" description="ANK" evidence="1">
    <location>
        <begin position="737"/>
        <end position="769"/>
    </location>
</feature>
<feature type="repeat" description="ANK" evidence="1">
    <location>
        <begin position="630"/>
        <end position="662"/>
    </location>
</feature>
<feature type="repeat" description="ANK" evidence="1">
    <location>
        <begin position="222"/>
        <end position="254"/>
    </location>
</feature>
<feature type="repeat" description="ANK" evidence="1">
    <location>
        <begin position="704"/>
        <end position="736"/>
    </location>
</feature>
<protein>
    <submittedName>
        <fullName evidence="2">Uncharacterized protein</fullName>
    </submittedName>
</protein>
<dbReference type="SUPFAM" id="SSF48403">
    <property type="entry name" value="Ankyrin repeat"/>
    <property type="match status" value="4"/>
</dbReference>
<dbReference type="Pfam" id="PF12796">
    <property type="entry name" value="Ank_2"/>
    <property type="match status" value="3"/>
</dbReference>